<reference evidence="1" key="1">
    <citation type="journal article" date="2023" name="Plant J.">
        <title>Genome sequences and population genomics provide insights into the demographic history, inbreeding, and mutation load of two 'living fossil' tree species of Dipteronia.</title>
        <authorList>
            <person name="Feng Y."/>
            <person name="Comes H.P."/>
            <person name="Chen J."/>
            <person name="Zhu S."/>
            <person name="Lu R."/>
            <person name="Zhang X."/>
            <person name="Li P."/>
            <person name="Qiu J."/>
            <person name="Olsen K.M."/>
            <person name="Qiu Y."/>
        </authorList>
    </citation>
    <scope>NUCLEOTIDE SEQUENCE</scope>
    <source>
        <strain evidence="1">KIB01</strain>
    </source>
</reference>
<accession>A0AAD9WQB9</accession>
<dbReference type="AlphaFoldDB" id="A0AAD9WQB9"/>
<keyword evidence="2" id="KW-1185">Reference proteome</keyword>
<dbReference type="EMBL" id="JANJYI010000008">
    <property type="protein sequence ID" value="KAK2638567.1"/>
    <property type="molecule type" value="Genomic_DNA"/>
</dbReference>
<dbReference type="Proteomes" id="UP001280121">
    <property type="component" value="Unassembled WGS sequence"/>
</dbReference>
<dbReference type="InterPro" id="IPR043502">
    <property type="entry name" value="DNA/RNA_pol_sf"/>
</dbReference>
<organism evidence="1 2">
    <name type="scientific">Dipteronia dyeriana</name>
    <dbReference type="NCBI Taxonomy" id="168575"/>
    <lineage>
        <taxon>Eukaryota</taxon>
        <taxon>Viridiplantae</taxon>
        <taxon>Streptophyta</taxon>
        <taxon>Embryophyta</taxon>
        <taxon>Tracheophyta</taxon>
        <taxon>Spermatophyta</taxon>
        <taxon>Magnoliopsida</taxon>
        <taxon>eudicotyledons</taxon>
        <taxon>Gunneridae</taxon>
        <taxon>Pentapetalae</taxon>
        <taxon>rosids</taxon>
        <taxon>malvids</taxon>
        <taxon>Sapindales</taxon>
        <taxon>Sapindaceae</taxon>
        <taxon>Hippocastanoideae</taxon>
        <taxon>Acereae</taxon>
        <taxon>Dipteronia</taxon>
    </lineage>
</organism>
<dbReference type="InterPro" id="IPR043128">
    <property type="entry name" value="Rev_trsase/Diguanyl_cyclase"/>
</dbReference>
<sequence>MRIKDGSYAPVPHLARQLLVFPDSNLSQKQIQQFLGIVNYIRDFIPQASHYTTCLSKLLKKDSPQWDTFHSEAITHLKRVAQKPPPLHIPSSGQLIL</sequence>
<gene>
    <name evidence="1" type="ORF">Ddye_026362</name>
</gene>
<protein>
    <recommendedName>
        <fullName evidence="3">Reverse transcriptase/retrotransposon-derived protein RNase H-like domain-containing protein</fullName>
    </recommendedName>
</protein>
<evidence type="ECO:0008006" key="3">
    <source>
        <dbReference type="Google" id="ProtNLM"/>
    </source>
</evidence>
<name>A0AAD9WQB9_9ROSI</name>
<evidence type="ECO:0000313" key="1">
    <source>
        <dbReference type="EMBL" id="KAK2638567.1"/>
    </source>
</evidence>
<proteinExistence type="predicted"/>
<evidence type="ECO:0000313" key="2">
    <source>
        <dbReference type="Proteomes" id="UP001280121"/>
    </source>
</evidence>
<dbReference type="SUPFAM" id="SSF56672">
    <property type="entry name" value="DNA/RNA polymerases"/>
    <property type="match status" value="1"/>
</dbReference>
<comment type="caution">
    <text evidence="1">The sequence shown here is derived from an EMBL/GenBank/DDBJ whole genome shotgun (WGS) entry which is preliminary data.</text>
</comment>
<dbReference type="Gene3D" id="3.30.70.270">
    <property type="match status" value="1"/>
</dbReference>